<evidence type="ECO:0000313" key="16">
    <source>
        <dbReference type="EMBL" id="MFD1053012.1"/>
    </source>
</evidence>
<evidence type="ECO:0000313" key="17">
    <source>
        <dbReference type="Proteomes" id="UP001597046"/>
    </source>
</evidence>
<dbReference type="NCBIfam" id="TIGR00636">
    <property type="entry name" value="PduO_Nterm"/>
    <property type="match status" value="1"/>
</dbReference>
<dbReference type="Proteomes" id="UP001597046">
    <property type="component" value="Unassembled WGS sequence"/>
</dbReference>
<evidence type="ECO:0000256" key="8">
    <source>
        <dbReference type="ARBA" id="ARBA00022840"/>
    </source>
</evidence>
<evidence type="ECO:0000256" key="10">
    <source>
        <dbReference type="ARBA" id="ARBA00033334"/>
    </source>
</evidence>
<comment type="caution">
    <text evidence="16">The sequence shown here is derived from an EMBL/GenBank/DDBJ whole genome shotgun (WGS) entry which is preliminary data.</text>
</comment>
<dbReference type="GO" id="GO:0008817">
    <property type="term" value="F:corrinoid adenosyltransferase activity"/>
    <property type="evidence" value="ECO:0007669"/>
    <property type="project" value="UniProtKB-EC"/>
</dbReference>
<evidence type="ECO:0000256" key="4">
    <source>
        <dbReference type="ARBA" id="ARBA00020963"/>
    </source>
</evidence>
<evidence type="ECO:0000256" key="6">
    <source>
        <dbReference type="ARBA" id="ARBA00022679"/>
    </source>
</evidence>
<dbReference type="InterPro" id="IPR029499">
    <property type="entry name" value="PduO-typ"/>
</dbReference>
<dbReference type="Gene3D" id="1.20.1200.10">
    <property type="entry name" value="Cobalamin adenosyltransferase-like"/>
    <property type="match status" value="1"/>
</dbReference>
<accession>A0ABW3MQT2</accession>
<dbReference type="PANTHER" id="PTHR12213:SF0">
    <property type="entry name" value="CORRINOID ADENOSYLTRANSFERASE MMAB"/>
    <property type="match status" value="1"/>
</dbReference>
<dbReference type="RefSeq" id="WP_386050195.1">
    <property type="nucleotide sequence ID" value="NZ_JBHTKH010000001.1"/>
</dbReference>
<evidence type="ECO:0000256" key="9">
    <source>
        <dbReference type="ARBA" id="ARBA00031529"/>
    </source>
</evidence>
<evidence type="ECO:0000256" key="1">
    <source>
        <dbReference type="ARBA" id="ARBA00005121"/>
    </source>
</evidence>
<evidence type="ECO:0000256" key="5">
    <source>
        <dbReference type="ARBA" id="ARBA00022573"/>
    </source>
</evidence>
<keyword evidence="8 14" id="KW-0067">ATP-binding</keyword>
<evidence type="ECO:0000256" key="11">
    <source>
        <dbReference type="ARBA" id="ARBA00033354"/>
    </source>
</evidence>
<protein>
    <recommendedName>
        <fullName evidence="4 14">Corrinoid adenosyltransferase</fullName>
        <ecNumber evidence="3 14">2.5.1.17</ecNumber>
    </recommendedName>
    <alternativeName>
        <fullName evidence="9 14">Cob(II)alamin adenosyltransferase</fullName>
    </alternativeName>
    <alternativeName>
        <fullName evidence="11 14">Cob(II)yrinic acid a,c-diamide adenosyltransferase</fullName>
    </alternativeName>
    <alternativeName>
        <fullName evidence="10 14">Cobinamide/cobalamin adenosyltransferase</fullName>
    </alternativeName>
</protein>
<comment type="catalytic activity">
    <reaction evidence="13 14">
        <text>2 cob(II)alamin + reduced [electron-transfer flavoprotein] + 2 ATP = 2 adenosylcob(III)alamin + 2 triphosphate + oxidized [electron-transfer flavoprotein] + 3 H(+)</text>
        <dbReference type="Rhea" id="RHEA:28671"/>
        <dbReference type="Rhea" id="RHEA-COMP:10685"/>
        <dbReference type="Rhea" id="RHEA-COMP:10686"/>
        <dbReference type="ChEBI" id="CHEBI:15378"/>
        <dbReference type="ChEBI" id="CHEBI:16304"/>
        <dbReference type="ChEBI" id="CHEBI:18036"/>
        <dbReference type="ChEBI" id="CHEBI:18408"/>
        <dbReference type="ChEBI" id="CHEBI:30616"/>
        <dbReference type="ChEBI" id="CHEBI:57692"/>
        <dbReference type="ChEBI" id="CHEBI:58307"/>
        <dbReference type="EC" id="2.5.1.17"/>
    </reaction>
</comment>
<gene>
    <name evidence="16" type="ORF">ACFQ2V_01735</name>
</gene>
<dbReference type="PANTHER" id="PTHR12213">
    <property type="entry name" value="CORRINOID ADENOSYLTRANSFERASE"/>
    <property type="match status" value="1"/>
</dbReference>
<dbReference type="InterPro" id="IPR036451">
    <property type="entry name" value="CblAdoTrfase-like_sf"/>
</dbReference>
<dbReference type="EMBL" id="JBHTKH010000001">
    <property type="protein sequence ID" value="MFD1053012.1"/>
    <property type="molecule type" value="Genomic_DNA"/>
</dbReference>
<evidence type="ECO:0000256" key="7">
    <source>
        <dbReference type="ARBA" id="ARBA00022741"/>
    </source>
</evidence>
<comment type="catalytic activity">
    <reaction evidence="12 14">
        <text>2 cob(II)yrinate a,c diamide + reduced [electron-transfer flavoprotein] + 2 ATP = 2 adenosylcob(III)yrinate a,c-diamide + 2 triphosphate + oxidized [electron-transfer flavoprotein] + 3 H(+)</text>
        <dbReference type="Rhea" id="RHEA:11528"/>
        <dbReference type="Rhea" id="RHEA-COMP:10685"/>
        <dbReference type="Rhea" id="RHEA-COMP:10686"/>
        <dbReference type="ChEBI" id="CHEBI:15378"/>
        <dbReference type="ChEBI" id="CHEBI:18036"/>
        <dbReference type="ChEBI" id="CHEBI:30616"/>
        <dbReference type="ChEBI" id="CHEBI:57692"/>
        <dbReference type="ChEBI" id="CHEBI:58307"/>
        <dbReference type="ChEBI" id="CHEBI:58503"/>
        <dbReference type="ChEBI" id="CHEBI:58537"/>
        <dbReference type="EC" id="2.5.1.17"/>
    </reaction>
</comment>
<comment type="similarity">
    <text evidence="2 14">Belongs to the Cob(I)alamin adenosyltransferase family.</text>
</comment>
<evidence type="ECO:0000256" key="13">
    <source>
        <dbReference type="ARBA" id="ARBA00048692"/>
    </source>
</evidence>
<proteinExistence type="inferred from homology"/>
<evidence type="ECO:0000259" key="15">
    <source>
        <dbReference type="Pfam" id="PF01923"/>
    </source>
</evidence>
<evidence type="ECO:0000256" key="2">
    <source>
        <dbReference type="ARBA" id="ARBA00007487"/>
    </source>
</evidence>
<sequence>MVNLTRIYTRTGDDGTTSLGDFSRVGKNDARLHAYADSNEANAAIGVAVACGDLPDEVKATLQRVQNELFDVGADLSTPLRQTYDYPPLRVEQPWIDDLEADCDHYLAAVEKLRSFILPGGTAGSAHLHLATTIVRRAERSAWAAVEQHGTEPAAEGSEGSVARGVGGVNVLTAKYLNRLSDLLFILARVANKPVGGDILWQPGGGRVEKPERREKR</sequence>
<comment type="pathway">
    <text evidence="1 14">Cofactor biosynthesis; adenosylcobalamin biosynthesis; adenosylcobalamin from cob(II)yrinate a,c-diamide: step 2/7.</text>
</comment>
<evidence type="ECO:0000256" key="3">
    <source>
        <dbReference type="ARBA" id="ARBA00012454"/>
    </source>
</evidence>
<name>A0ABW3MQT2_9MICO</name>
<evidence type="ECO:0000256" key="12">
    <source>
        <dbReference type="ARBA" id="ARBA00048555"/>
    </source>
</evidence>
<dbReference type="Pfam" id="PF01923">
    <property type="entry name" value="Cob_adeno_trans"/>
    <property type="match status" value="1"/>
</dbReference>
<organism evidence="16 17">
    <name type="scientific">Terrabacter terrigena</name>
    <dbReference type="NCBI Taxonomy" id="574718"/>
    <lineage>
        <taxon>Bacteria</taxon>
        <taxon>Bacillati</taxon>
        <taxon>Actinomycetota</taxon>
        <taxon>Actinomycetes</taxon>
        <taxon>Micrococcales</taxon>
        <taxon>Intrasporangiaceae</taxon>
        <taxon>Terrabacter</taxon>
    </lineage>
</organism>
<reference evidence="17" key="1">
    <citation type="journal article" date="2019" name="Int. J. Syst. Evol. Microbiol.">
        <title>The Global Catalogue of Microorganisms (GCM) 10K type strain sequencing project: providing services to taxonomists for standard genome sequencing and annotation.</title>
        <authorList>
            <consortium name="The Broad Institute Genomics Platform"/>
            <consortium name="The Broad Institute Genome Sequencing Center for Infectious Disease"/>
            <person name="Wu L."/>
            <person name="Ma J."/>
        </authorList>
    </citation>
    <scope>NUCLEOTIDE SEQUENCE [LARGE SCALE GENOMIC DNA]</scope>
    <source>
        <strain evidence="17">CCUG 57508</strain>
    </source>
</reference>
<feature type="domain" description="Cobalamin adenosyltransferase-like" evidence="15">
    <location>
        <begin position="7"/>
        <end position="191"/>
    </location>
</feature>
<evidence type="ECO:0000256" key="14">
    <source>
        <dbReference type="RuleBase" id="RU366026"/>
    </source>
</evidence>
<dbReference type="EC" id="2.5.1.17" evidence="3 14"/>
<keyword evidence="17" id="KW-1185">Reference proteome</keyword>
<keyword evidence="5 14" id="KW-0169">Cobalamin biosynthesis</keyword>
<keyword evidence="7 14" id="KW-0547">Nucleotide-binding</keyword>
<dbReference type="SUPFAM" id="SSF89028">
    <property type="entry name" value="Cobalamin adenosyltransferase-like"/>
    <property type="match status" value="1"/>
</dbReference>
<keyword evidence="6 14" id="KW-0808">Transferase</keyword>
<dbReference type="InterPro" id="IPR016030">
    <property type="entry name" value="CblAdoTrfase-like"/>
</dbReference>